<proteinExistence type="predicted"/>
<comment type="caution">
    <text evidence="2">The sequence shown here is derived from an EMBL/GenBank/DDBJ whole genome shotgun (WGS) entry which is preliminary data.</text>
</comment>
<evidence type="ECO:0000313" key="3">
    <source>
        <dbReference type="Proteomes" id="UP000625711"/>
    </source>
</evidence>
<evidence type="ECO:0000313" key="2">
    <source>
        <dbReference type="EMBL" id="KAF7269824.1"/>
    </source>
</evidence>
<feature type="region of interest" description="Disordered" evidence="1">
    <location>
        <begin position="1"/>
        <end position="33"/>
    </location>
</feature>
<accession>A0A834HYP1</accession>
<sequence>MLGRQLKRPGLGVNAWRVPPTPSDAGSDDEFRSRPELIKNGNGIDRELGSADVRSVRSRWNCLMETATYYLHLHIYMIIGTTRSTRIYLAR</sequence>
<reference evidence="2" key="1">
    <citation type="submission" date="2020-08" db="EMBL/GenBank/DDBJ databases">
        <title>Genome sequencing and assembly of the red palm weevil Rhynchophorus ferrugineus.</title>
        <authorList>
            <person name="Dias G.B."/>
            <person name="Bergman C.M."/>
            <person name="Manee M."/>
        </authorList>
    </citation>
    <scope>NUCLEOTIDE SEQUENCE</scope>
    <source>
        <strain evidence="2">AA-2017</strain>
        <tissue evidence="2">Whole larva</tissue>
    </source>
</reference>
<evidence type="ECO:0000256" key="1">
    <source>
        <dbReference type="SAM" id="MobiDB-lite"/>
    </source>
</evidence>
<keyword evidence="3" id="KW-1185">Reference proteome</keyword>
<dbReference type="AlphaFoldDB" id="A0A834HYP1"/>
<protein>
    <submittedName>
        <fullName evidence="2">Uncharacterized protein</fullName>
    </submittedName>
</protein>
<dbReference type="Proteomes" id="UP000625711">
    <property type="component" value="Unassembled WGS sequence"/>
</dbReference>
<name>A0A834HYP1_RHYFE</name>
<organism evidence="2 3">
    <name type="scientific">Rhynchophorus ferrugineus</name>
    <name type="common">Red palm weevil</name>
    <name type="synonym">Curculio ferrugineus</name>
    <dbReference type="NCBI Taxonomy" id="354439"/>
    <lineage>
        <taxon>Eukaryota</taxon>
        <taxon>Metazoa</taxon>
        <taxon>Ecdysozoa</taxon>
        <taxon>Arthropoda</taxon>
        <taxon>Hexapoda</taxon>
        <taxon>Insecta</taxon>
        <taxon>Pterygota</taxon>
        <taxon>Neoptera</taxon>
        <taxon>Endopterygota</taxon>
        <taxon>Coleoptera</taxon>
        <taxon>Polyphaga</taxon>
        <taxon>Cucujiformia</taxon>
        <taxon>Curculionidae</taxon>
        <taxon>Dryophthorinae</taxon>
        <taxon>Rhynchophorus</taxon>
    </lineage>
</organism>
<gene>
    <name evidence="2" type="ORF">GWI33_017166</name>
</gene>
<dbReference type="EMBL" id="JAACXV010014179">
    <property type="protein sequence ID" value="KAF7269824.1"/>
    <property type="molecule type" value="Genomic_DNA"/>
</dbReference>